<dbReference type="GO" id="GO:0031985">
    <property type="term" value="C:Golgi cisterna"/>
    <property type="evidence" value="ECO:0007669"/>
    <property type="project" value="TreeGrafter"/>
</dbReference>
<keyword evidence="10" id="KW-1185">Reference proteome</keyword>
<dbReference type="Pfam" id="PF09787">
    <property type="entry name" value="Golgin_A5"/>
    <property type="match status" value="2"/>
</dbReference>
<evidence type="ECO:0000313" key="11">
    <source>
        <dbReference type="RefSeq" id="XP_026735348.1"/>
    </source>
</evidence>
<feature type="coiled-coil region" evidence="7">
    <location>
        <begin position="175"/>
        <end position="344"/>
    </location>
</feature>
<dbReference type="CTD" id="42905"/>
<dbReference type="GeneID" id="113499179"/>
<evidence type="ECO:0000256" key="2">
    <source>
        <dbReference type="ARBA" id="ARBA00022692"/>
    </source>
</evidence>
<proteinExistence type="predicted"/>
<dbReference type="Gene3D" id="1.10.287.1490">
    <property type="match status" value="1"/>
</dbReference>
<keyword evidence="4" id="KW-0333">Golgi apparatus</keyword>
<dbReference type="KEGG" id="tnl:113499179"/>
<dbReference type="PANTHER" id="PTHR13815:SF7">
    <property type="entry name" value="GOLGIN SUBFAMILY A MEMBER 5"/>
    <property type="match status" value="1"/>
</dbReference>
<gene>
    <name evidence="11" type="primary">LOC113499179</name>
</gene>
<evidence type="ECO:0000256" key="4">
    <source>
        <dbReference type="ARBA" id="ARBA00023034"/>
    </source>
</evidence>
<sequence>MSWFADLAGKAESLLNNLDEQTGAALRNHNVTTTRKKQRENTVTDYGVTVNSETPWLPKKRPVTRSLKKAMPIPETKTIYSPSRKASPTNHHQSRSQMKDNTQDSSRNGSIKSRRSPSRKPSPQKQYNLNHCPKTLVGDVKENDMYVDHFGLKHRRFSLPSDLELLSGEDWSYKMQNMEVENAMLKNELNVMNREVAELLDRLRKTEDGNDVDSPSEVTKTRIKLETTEVLNHRLNLEKQSLMSQIKLLEVKMQETNNAEVAQLKEQNQCAESEAIILRSRNKELEDRCKEMLEKARERDGTQIKLENDLRHAQSTIADLQNNLQKTTDECKRLEKDWEAYKLRVKNMLLAKDKEIKTMKEGMHFTEDTRVLMEQIDNLKDERDELSEAVAVIRAECNDMKAYLQQVESRHNTAKRVVAALRDELKDERAARDRAEVQCAAVAKDMKAIQMETGQTIASLRTALRDKENELIQLRETTSTVRTTDTSALNVADYDVMQETIDNNKIHHLTQTLVQKQTKIDNLLAENNMLRIQLEKLECKYKTEVASLRANFSVVHLDGDARARSRPARFGYMVKRYPVIKLFVFAYMVMLHLWVLTVLFKSTPEDYISQSTS</sequence>
<dbReference type="GO" id="GO:0000301">
    <property type="term" value="P:retrograde transport, vesicle recycling within Golgi"/>
    <property type="evidence" value="ECO:0007669"/>
    <property type="project" value="TreeGrafter"/>
</dbReference>
<organism evidence="10 11">
    <name type="scientific">Trichoplusia ni</name>
    <name type="common">Cabbage looper</name>
    <dbReference type="NCBI Taxonomy" id="7111"/>
    <lineage>
        <taxon>Eukaryota</taxon>
        <taxon>Metazoa</taxon>
        <taxon>Ecdysozoa</taxon>
        <taxon>Arthropoda</taxon>
        <taxon>Hexapoda</taxon>
        <taxon>Insecta</taxon>
        <taxon>Pterygota</taxon>
        <taxon>Neoptera</taxon>
        <taxon>Endopterygota</taxon>
        <taxon>Lepidoptera</taxon>
        <taxon>Glossata</taxon>
        <taxon>Ditrysia</taxon>
        <taxon>Noctuoidea</taxon>
        <taxon>Noctuidae</taxon>
        <taxon>Plusiinae</taxon>
        <taxon>Trichoplusia</taxon>
    </lineage>
</organism>
<accession>A0A7E5W3X4</accession>
<comment type="subcellular location">
    <subcellularLocation>
        <location evidence="1">Golgi apparatus membrane</location>
        <topology evidence="1">Single-pass type IV membrane protein</topology>
    </subcellularLocation>
</comment>
<evidence type="ECO:0000256" key="5">
    <source>
        <dbReference type="ARBA" id="ARBA00023054"/>
    </source>
</evidence>
<feature type="transmembrane region" description="Helical" evidence="9">
    <location>
        <begin position="579"/>
        <end position="600"/>
    </location>
</feature>
<reference evidence="11" key="1">
    <citation type="submission" date="2025-08" db="UniProtKB">
        <authorList>
            <consortium name="RefSeq"/>
        </authorList>
    </citation>
    <scope>IDENTIFICATION</scope>
</reference>
<keyword evidence="6 9" id="KW-0472">Membrane</keyword>
<dbReference type="GO" id="GO:0007030">
    <property type="term" value="P:Golgi organization"/>
    <property type="evidence" value="ECO:0007669"/>
    <property type="project" value="InterPro"/>
</dbReference>
<dbReference type="GO" id="GO:0000139">
    <property type="term" value="C:Golgi membrane"/>
    <property type="evidence" value="ECO:0007669"/>
    <property type="project" value="UniProtKB-SubCell"/>
</dbReference>
<dbReference type="InParanoid" id="A0A7E5W3X4"/>
<feature type="compositionally biased region" description="Basic residues" evidence="8">
    <location>
        <begin position="58"/>
        <end position="68"/>
    </location>
</feature>
<evidence type="ECO:0000256" key="8">
    <source>
        <dbReference type="SAM" id="MobiDB-lite"/>
    </source>
</evidence>
<dbReference type="AlphaFoldDB" id="A0A7E5W3X4"/>
<dbReference type="Proteomes" id="UP000322000">
    <property type="component" value="Chromosome 12"/>
</dbReference>
<protein>
    <submittedName>
        <fullName evidence="11">Golgin subfamily A member 5 isoform X1</fullName>
    </submittedName>
</protein>
<dbReference type="FunCoup" id="A0A7E5W3X4">
    <property type="interactions" value="132"/>
</dbReference>
<dbReference type="InterPro" id="IPR019177">
    <property type="entry name" value="Golgin_subfamily_A_member_5"/>
</dbReference>
<evidence type="ECO:0000256" key="7">
    <source>
        <dbReference type="SAM" id="Coils"/>
    </source>
</evidence>
<feature type="region of interest" description="Disordered" evidence="8">
    <location>
        <begin position="52"/>
        <end position="132"/>
    </location>
</feature>
<feature type="coiled-coil region" evidence="7">
    <location>
        <begin position="506"/>
        <end position="540"/>
    </location>
</feature>
<evidence type="ECO:0000256" key="1">
    <source>
        <dbReference type="ARBA" id="ARBA00004409"/>
    </source>
</evidence>
<name>A0A7E5W3X4_TRINI</name>
<evidence type="ECO:0000313" key="10">
    <source>
        <dbReference type="Proteomes" id="UP000322000"/>
    </source>
</evidence>
<evidence type="ECO:0000256" key="3">
    <source>
        <dbReference type="ARBA" id="ARBA00022989"/>
    </source>
</evidence>
<feature type="compositionally biased region" description="Polar residues" evidence="8">
    <location>
        <begin position="78"/>
        <end position="96"/>
    </location>
</feature>
<keyword evidence="5 7" id="KW-0175">Coiled coil</keyword>
<dbReference type="PANTHER" id="PTHR13815">
    <property type="entry name" value="GOLGIN-84"/>
    <property type="match status" value="1"/>
</dbReference>
<feature type="coiled-coil region" evidence="7">
    <location>
        <begin position="369"/>
        <end position="477"/>
    </location>
</feature>
<dbReference type="RefSeq" id="XP_026735348.1">
    <property type="nucleotide sequence ID" value="XM_026879547.1"/>
</dbReference>
<dbReference type="OrthoDB" id="248903at2759"/>
<evidence type="ECO:0000256" key="9">
    <source>
        <dbReference type="SAM" id="Phobius"/>
    </source>
</evidence>
<keyword evidence="2 9" id="KW-0812">Transmembrane</keyword>
<keyword evidence="3 9" id="KW-1133">Transmembrane helix</keyword>
<evidence type="ECO:0000256" key="6">
    <source>
        <dbReference type="ARBA" id="ARBA00023136"/>
    </source>
</evidence>